<sequence>MKGVSAIERMFMVIGDPIAHSLSPVMHRSAYAALSLSAWYGACKVTARDLPDAVRGLRALSVAGCNVTIPHKEAILPLLDDLTARARAVGAVNTVTLRDGRLVGDTTDGEGWLRSYQDAGAPSLAGQTVVILGAGGAARSILYTLLTDTPTCARVFVVNRNGERAARLCASFAHLAKRVDLVACSLDELRAQEVDVIINTTSVGMEGAQWNESPISPEFIRAHHWVSDIVYRPAQTVLLIEAEMRGAHTHGGLGMLVYQGALAFEQWFGVTPPIDRMMAAAKEALRMNR</sequence>
<accession>A0A162RY90</accession>
<keyword evidence="5 8" id="KW-0560">Oxidoreductase</keyword>
<dbReference type="GO" id="GO:0019632">
    <property type="term" value="P:shikimate metabolic process"/>
    <property type="evidence" value="ECO:0007669"/>
    <property type="project" value="InterPro"/>
</dbReference>
<feature type="binding site" evidence="8">
    <location>
        <begin position="21"/>
        <end position="23"/>
    </location>
    <ligand>
        <name>shikimate</name>
        <dbReference type="ChEBI" id="CHEBI:36208"/>
    </ligand>
</feature>
<dbReference type="EMBL" id="LSUQ01000081">
    <property type="protein sequence ID" value="OAG89931.1"/>
    <property type="molecule type" value="Genomic_DNA"/>
</dbReference>
<evidence type="ECO:0000259" key="11">
    <source>
        <dbReference type="Pfam" id="PF18317"/>
    </source>
</evidence>
<keyword evidence="3 8" id="KW-0028">Amino-acid biosynthesis</keyword>
<evidence type="ECO:0000256" key="4">
    <source>
        <dbReference type="ARBA" id="ARBA00022857"/>
    </source>
</evidence>
<feature type="binding site" evidence="8">
    <location>
        <position position="231"/>
    </location>
    <ligand>
        <name>shikimate</name>
        <dbReference type="ChEBI" id="CHEBI:36208"/>
    </ligand>
</feature>
<feature type="binding site" evidence="8">
    <location>
        <position position="229"/>
    </location>
    <ligand>
        <name>NADP(+)</name>
        <dbReference type="ChEBI" id="CHEBI:58349"/>
    </ligand>
</feature>
<dbReference type="PANTHER" id="PTHR21089:SF1">
    <property type="entry name" value="BIFUNCTIONAL 3-DEHYDROQUINATE DEHYDRATASE_SHIKIMATE DEHYDROGENASE, CHLOROPLASTIC"/>
    <property type="match status" value="1"/>
</dbReference>
<dbReference type="AlphaFoldDB" id="A0A162RY90"/>
<comment type="function">
    <text evidence="8">Involved in the biosynthesis of the chorismate, which leads to the biosynthesis of aromatic amino acids. Catalyzes the reversible NADPH linked reduction of 3-dehydroshikimate (DHSA) to yield shikimate (SA).</text>
</comment>
<reference evidence="13 15" key="2">
    <citation type="submission" date="2017-02" db="EMBL/GenBank/DDBJ databases">
        <title>Draft genome of Acidibacillus ferrooxidans Huett2.</title>
        <authorList>
            <person name="Schopf S."/>
        </authorList>
    </citation>
    <scope>NUCLEOTIDE SEQUENCE [LARGE SCALE GENOMIC DNA]</scope>
    <source>
        <strain evidence="13 15">Huett2</strain>
    </source>
</reference>
<evidence type="ECO:0000256" key="8">
    <source>
        <dbReference type="HAMAP-Rule" id="MF_00222"/>
    </source>
</evidence>
<dbReference type="NCBIfam" id="TIGR00507">
    <property type="entry name" value="aroE"/>
    <property type="match status" value="1"/>
</dbReference>
<feature type="binding site" evidence="8">
    <location>
        <position position="259"/>
    </location>
    <ligand>
        <name>shikimate</name>
        <dbReference type="ChEBI" id="CHEBI:36208"/>
    </ligand>
</feature>
<dbReference type="UniPathway" id="UPA00053">
    <property type="reaction ID" value="UER00087"/>
</dbReference>
<dbReference type="GO" id="GO:0050661">
    <property type="term" value="F:NADP binding"/>
    <property type="evidence" value="ECO:0007669"/>
    <property type="project" value="InterPro"/>
</dbReference>
<dbReference type="Gene3D" id="3.40.50.720">
    <property type="entry name" value="NAD(P)-binding Rossmann-like Domain"/>
    <property type="match status" value="1"/>
</dbReference>
<dbReference type="HAMAP" id="MF_00222">
    <property type="entry name" value="Shikimate_DH_AroE"/>
    <property type="match status" value="1"/>
</dbReference>
<dbReference type="InterPro" id="IPR041121">
    <property type="entry name" value="SDH_C"/>
</dbReference>
<comment type="pathway">
    <text evidence="1 8">Metabolic intermediate biosynthesis; chorismate biosynthesis; chorismate from D-erythrose 4-phosphate and phosphoenolpyruvate: step 4/7.</text>
</comment>
<dbReference type="InterPro" id="IPR013708">
    <property type="entry name" value="Shikimate_DH-bd_N"/>
</dbReference>
<feature type="binding site" evidence="8">
    <location>
        <position position="68"/>
    </location>
    <ligand>
        <name>shikimate</name>
        <dbReference type="ChEBI" id="CHEBI:36208"/>
    </ligand>
</feature>
<dbReference type="Pfam" id="PF18317">
    <property type="entry name" value="SDH_C"/>
    <property type="match status" value="1"/>
</dbReference>
<dbReference type="GO" id="GO:0004764">
    <property type="term" value="F:shikimate 3-dehydrogenase (NADP+) activity"/>
    <property type="evidence" value="ECO:0007669"/>
    <property type="project" value="UniProtKB-UniRule"/>
</dbReference>
<feature type="domain" description="SDH C-terminal" evidence="11">
    <location>
        <begin position="252"/>
        <end position="282"/>
    </location>
</feature>
<comment type="subunit">
    <text evidence="8">Homodimer.</text>
</comment>
<protein>
    <recommendedName>
        <fullName evidence="2 8">Shikimate dehydrogenase (NADP(+))</fullName>
        <shortName evidence="8">SDH</shortName>
        <ecNumber evidence="2 8">1.1.1.25</ecNumber>
    </recommendedName>
</protein>
<dbReference type="SUPFAM" id="SSF51735">
    <property type="entry name" value="NAD(P)-binding Rossmann-fold domains"/>
    <property type="match status" value="1"/>
</dbReference>
<dbReference type="Pfam" id="PF08501">
    <property type="entry name" value="Shikimate_dh_N"/>
    <property type="match status" value="1"/>
</dbReference>
<proteinExistence type="inferred from homology"/>
<dbReference type="Pfam" id="PF01488">
    <property type="entry name" value="Shikimate_DH"/>
    <property type="match status" value="1"/>
</dbReference>
<comment type="catalytic activity">
    <reaction evidence="7 8">
        <text>shikimate + NADP(+) = 3-dehydroshikimate + NADPH + H(+)</text>
        <dbReference type="Rhea" id="RHEA:17737"/>
        <dbReference type="ChEBI" id="CHEBI:15378"/>
        <dbReference type="ChEBI" id="CHEBI:16630"/>
        <dbReference type="ChEBI" id="CHEBI:36208"/>
        <dbReference type="ChEBI" id="CHEBI:57783"/>
        <dbReference type="ChEBI" id="CHEBI:58349"/>
        <dbReference type="EC" id="1.1.1.25"/>
    </reaction>
</comment>
<dbReference type="Proteomes" id="UP000077421">
    <property type="component" value="Unassembled WGS sequence"/>
</dbReference>
<dbReference type="STRING" id="1765683.B2M26_01540"/>
<name>A0A162RY90_9BACL</name>
<dbReference type="GO" id="GO:0009073">
    <property type="term" value="P:aromatic amino acid family biosynthetic process"/>
    <property type="evidence" value="ECO:0007669"/>
    <property type="project" value="UniProtKB-KW"/>
</dbReference>
<feature type="domain" description="Shikimate dehydrogenase substrate binding N-terminal" evidence="10">
    <location>
        <begin position="13"/>
        <end position="95"/>
    </location>
</feature>
<dbReference type="RefSeq" id="WP_067953426.1">
    <property type="nucleotide sequence ID" value="NZ_MWPS01000003.1"/>
</dbReference>
<feature type="binding site" evidence="8">
    <location>
        <position position="252"/>
    </location>
    <ligand>
        <name>NADP(+)</name>
        <dbReference type="ChEBI" id="CHEBI:58349"/>
    </ligand>
</feature>
<dbReference type="EMBL" id="MWPS01000003">
    <property type="protein sequence ID" value="OPG17441.1"/>
    <property type="molecule type" value="Genomic_DNA"/>
</dbReference>
<evidence type="ECO:0000256" key="5">
    <source>
        <dbReference type="ARBA" id="ARBA00023002"/>
    </source>
</evidence>
<dbReference type="GO" id="GO:0005829">
    <property type="term" value="C:cytosol"/>
    <property type="evidence" value="ECO:0007669"/>
    <property type="project" value="TreeGrafter"/>
</dbReference>
<feature type="binding site" evidence="8">
    <location>
        <position position="93"/>
    </location>
    <ligand>
        <name>shikimate</name>
        <dbReference type="ChEBI" id="CHEBI:36208"/>
    </ligand>
</feature>
<evidence type="ECO:0000256" key="1">
    <source>
        <dbReference type="ARBA" id="ARBA00004871"/>
    </source>
</evidence>
<keyword evidence="15" id="KW-1185">Reference proteome</keyword>
<reference evidence="12 14" key="1">
    <citation type="submission" date="2016-02" db="EMBL/GenBank/DDBJ databases">
        <title>Draft genome sequence of Acidibacillus ferrooxidans SLC66.</title>
        <authorList>
            <person name="Oliveira G."/>
            <person name="Nancucheo I."/>
            <person name="Dall'Agnol H."/>
            <person name="Johnson B."/>
            <person name="Oliveira R."/>
            <person name="Nunes G.L."/>
            <person name="Tzotzos G."/>
            <person name="Orellana S.C."/>
            <person name="Salim A.C."/>
            <person name="Araujo F.M."/>
        </authorList>
    </citation>
    <scope>NUCLEOTIDE SEQUENCE [LARGE SCALE GENOMIC DNA]</scope>
    <source>
        <strain evidence="12 14">SLC66</strain>
    </source>
</reference>
<dbReference type="InterPro" id="IPR036291">
    <property type="entry name" value="NAD(P)-bd_dom_sf"/>
</dbReference>
<evidence type="ECO:0000313" key="13">
    <source>
        <dbReference type="EMBL" id="OPG17441.1"/>
    </source>
</evidence>
<dbReference type="InterPro" id="IPR006151">
    <property type="entry name" value="Shikm_DH/Glu-tRNA_Rdtase"/>
</dbReference>
<feature type="binding site" evidence="8">
    <location>
        <position position="108"/>
    </location>
    <ligand>
        <name>shikimate</name>
        <dbReference type="ChEBI" id="CHEBI:36208"/>
    </ligand>
</feature>
<dbReference type="InterPro" id="IPR011342">
    <property type="entry name" value="Shikimate_DH"/>
</dbReference>
<evidence type="ECO:0000256" key="3">
    <source>
        <dbReference type="ARBA" id="ARBA00022605"/>
    </source>
</evidence>
<dbReference type="SUPFAM" id="SSF53223">
    <property type="entry name" value="Aminoacid dehydrogenase-like, N-terminal domain"/>
    <property type="match status" value="1"/>
</dbReference>
<evidence type="ECO:0000256" key="6">
    <source>
        <dbReference type="ARBA" id="ARBA00023141"/>
    </source>
</evidence>
<dbReference type="PANTHER" id="PTHR21089">
    <property type="entry name" value="SHIKIMATE DEHYDROGENASE"/>
    <property type="match status" value="1"/>
</dbReference>
<comment type="caution">
    <text evidence="13">The sequence shown here is derived from an EMBL/GenBank/DDBJ whole genome shotgun (WGS) entry which is preliminary data.</text>
</comment>
<keyword evidence="4 8" id="KW-0521">NADP</keyword>
<dbReference type="GO" id="GO:0008652">
    <property type="term" value="P:amino acid biosynthetic process"/>
    <property type="evidence" value="ECO:0007669"/>
    <property type="project" value="UniProtKB-KW"/>
</dbReference>
<evidence type="ECO:0000256" key="2">
    <source>
        <dbReference type="ARBA" id="ARBA00012962"/>
    </source>
</evidence>
<dbReference type="Gene3D" id="3.40.50.10860">
    <property type="entry name" value="Leucine Dehydrogenase, chain A, domain 1"/>
    <property type="match status" value="1"/>
</dbReference>
<organism evidence="13 15">
    <name type="scientific">Ferroacidibacillus organovorans</name>
    <dbReference type="NCBI Taxonomy" id="1765683"/>
    <lineage>
        <taxon>Bacteria</taxon>
        <taxon>Bacillati</taxon>
        <taxon>Bacillota</taxon>
        <taxon>Bacilli</taxon>
        <taxon>Bacillales</taxon>
        <taxon>Alicyclobacillaceae</taxon>
        <taxon>Ferroacidibacillus</taxon>
    </lineage>
</organism>
<evidence type="ECO:0000313" key="12">
    <source>
        <dbReference type="EMBL" id="OAG89931.1"/>
    </source>
</evidence>
<dbReference type="GO" id="GO:0009423">
    <property type="term" value="P:chorismate biosynthetic process"/>
    <property type="evidence" value="ECO:0007669"/>
    <property type="project" value="UniProtKB-UniRule"/>
</dbReference>
<dbReference type="NCBIfam" id="NF001319">
    <property type="entry name" value="PRK00258.3-3"/>
    <property type="match status" value="1"/>
</dbReference>
<feature type="binding site" evidence="8">
    <location>
        <begin position="133"/>
        <end position="137"/>
    </location>
    <ligand>
        <name>NADP(+)</name>
        <dbReference type="ChEBI" id="CHEBI:58349"/>
    </ligand>
</feature>
<dbReference type="InterPro" id="IPR022893">
    <property type="entry name" value="Shikimate_DH_fam"/>
</dbReference>
<keyword evidence="6 8" id="KW-0057">Aromatic amino acid biosynthesis</keyword>
<dbReference type="CDD" id="cd01065">
    <property type="entry name" value="NAD_bind_Shikimate_DH"/>
    <property type="match status" value="1"/>
</dbReference>
<comment type="similarity">
    <text evidence="8">Belongs to the shikimate dehydrogenase family.</text>
</comment>
<evidence type="ECO:0000313" key="15">
    <source>
        <dbReference type="Proteomes" id="UP000190229"/>
    </source>
</evidence>
<dbReference type="InterPro" id="IPR046346">
    <property type="entry name" value="Aminoacid_DH-like_N_sf"/>
</dbReference>
<evidence type="ECO:0000259" key="10">
    <source>
        <dbReference type="Pfam" id="PF08501"/>
    </source>
</evidence>
<evidence type="ECO:0000259" key="9">
    <source>
        <dbReference type="Pfam" id="PF01488"/>
    </source>
</evidence>
<evidence type="ECO:0000256" key="7">
    <source>
        <dbReference type="ARBA" id="ARBA00049442"/>
    </source>
</evidence>
<dbReference type="EC" id="1.1.1.25" evidence="2 8"/>
<dbReference type="Proteomes" id="UP000190229">
    <property type="component" value="Unassembled WGS sequence"/>
</dbReference>
<evidence type="ECO:0000313" key="14">
    <source>
        <dbReference type="Proteomes" id="UP000077421"/>
    </source>
</evidence>
<feature type="active site" description="Proton acceptor" evidence="8">
    <location>
        <position position="72"/>
    </location>
</feature>
<comment type="caution">
    <text evidence="8">Lacks conserved residue(s) required for the propagation of feature annotation.</text>
</comment>
<feature type="domain" description="Quinate/shikimate 5-dehydrogenase/glutamyl-tRNA reductase" evidence="9">
    <location>
        <begin position="122"/>
        <end position="202"/>
    </location>
</feature>
<gene>
    <name evidence="8" type="primary">aroE</name>
    <name evidence="12" type="ORF">AYW79_14360</name>
    <name evidence="13" type="ORF">B2M26_01540</name>
</gene>